<dbReference type="AlphaFoldDB" id="A0A4U1J2J8"/>
<feature type="transmembrane region" description="Helical" evidence="6">
    <location>
        <begin position="197"/>
        <end position="217"/>
    </location>
</feature>
<evidence type="ECO:0000256" key="2">
    <source>
        <dbReference type="ARBA" id="ARBA00022475"/>
    </source>
</evidence>
<keyword evidence="9" id="KW-1185">Reference proteome</keyword>
<dbReference type="InterPro" id="IPR032816">
    <property type="entry name" value="VTT_dom"/>
</dbReference>
<dbReference type="GO" id="GO:0005886">
    <property type="term" value="C:plasma membrane"/>
    <property type="evidence" value="ECO:0007669"/>
    <property type="project" value="UniProtKB-SubCell"/>
</dbReference>
<dbReference type="Proteomes" id="UP000309215">
    <property type="component" value="Unassembled WGS sequence"/>
</dbReference>
<dbReference type="Pfam" id="PF09335">
    <property type="entry name" value="VTT_dom"/>
    <property type="match status" value="1"/>
</dbReference>
<dbReference type="EMBL" id="SSMQ01000040">
    <property type="protein sequence ID" value="TKD01347.1"/>
    <property type="molecule type" value="Genomic_DNA"/>
</dbReference>
<feature type="transmembrane region" description="Helical" evidence="6">
    <location>
        <begin position="46"/>
        <end position="70"/>
    </location>
</feature>
<feature type="transmembrane region" description="Helical" evidence="6">
    <location>
        <begin position="82"/>
        <end position="102"/>
    </location>
</feature>
<keyword evidence="3 6" id="KW-0812">Transmembrane</keyword>
<name>A0A4U1J2J8_9BACT</name>
<protein>
    <recommendedName>
        <fullName evidence="6">TVP38/TMEM64 family membrane protein</fullName>
    </recommendedName>
</protein>
<evidence type="ECO:0000256" key="1">
    <source>
        <dbReference type="ARBA" id="ARBA00004651"/>
    </source>
</evidence>
<sequence>MRRRLERVLLLLGLLALPLVLLRLPAVRNALVSLVGYMREAGAAGALLFLGVEVLALAITTPLWVMSGLAGYAYGFSKGMMIAWPAVTLGVCLCFLFGRASIGKLLSMRAGEAHFWRAVERAVRADGFKITFLLRVTFAFPQNIGTYMLSATPLSLREFAAGSFLGLLPATLFHVYVGASVESAAALLSGEAKAPGSLGWITLVLGFVVTLGALVVTSRIARRSLDKALAAPSQAAEP</sequence>
<feature type="domain" description="VTT" evidence="7">
    <location>
        <begin position="62"/>
        <end position="179"/>
    </location>
</feature>
<keyword evidence="2 6" id="KW-1003">Cell membrane</keyword>
<evidence type="ECO:0000313" key="8">
    <source>
        <dbReference type="EMBL" id="TKD01347.1"/>
    </source>
</evidence>
<comment type="similarity">
    <text evidence="6">Belongs to the TVP38/TMEM64 family.</text>
</comment>
<evidence type="ECO:0000256" key="6">
    <source>
        <dbReference type="RuleBase" id="RU366058"/>
    </source>
</evidence>
<keyword evidence="4 6" id="KW-1133">Transmembrane helix</keyword>
<evidence type="ECO:0000256" key="4">
    <source>
        <dbReference type="ARBA" id="ARBA00022989"/>
    </source>
</evidence>
<evidence type="ECO:0000259" key="7">
    <source>
        <dbReference type="Pfam" id="PF09335"/>
    </source>
</evidence>
<dbReference type="InterPro" id="IPR015414">
    <property type="entry name" value="TMEM64"/>
</dbReference>
<dbReference type="PANTHER" id="PTHR12677">
    <property type="entry name" value="GOLGI APPARATUS MEMBRANE PROTEIN TVP38-RELATED"/>
    <property type="match status" value="1"/>
</dbReference>
<comment type="subcellular location">
    <subcellularLocation>
        <location evidence="1 6">Cell membrane</location>
        <topology evidence="1 6">Multi-pass membrane protein</topology>
    </subcellularLocation>
</comment>
<keyword evidence="5 6" id="KW-0472">Membrane</keyword>
<gene>
    <name evidence="8" type="ORF">E8A74_31365</name>
</gene>
<organism evidence="8 9">
    <name type="scientific">Polyangium fumosum</name>
    <dbReference type="NCBI Taxonomy" id="889272"/>
    <lineage>
        <taxon>Bacteria</taxon>
        <taxon>Pseudomonadati</taxon>
        <taxon>Myxococcota</taxon>
        <taxon>Polyangia</taxon>
        <taxon>Polyangiales</taxon>
        <taxon>Polyangiaceae</taxon>
        <taxon>Polyangium</taxon>
    </lineage>
</organism>
<dbReference type="PANTHER" id="PTHR12677:SF59">
    <property type="entry name" value="GOLGI APPARATUS MEMBRANE PROTEIN TVP38-RELATED"/>
    <property type="match status" value="1"/>
</dbReference>
<evidence type="ECO:0000256" key="3">
    <source>
        <dbReference type="ARBA" id="ARBA00022692"/>
    </source>
</evidence>
<feature type="transmembrane region" description="Helical" evidence="6">
    <location>
        <begin position="159"/>
        <end position="177"/>
    </location>
</feature>
<accession>A0A4U1J2J8</accession>
<evidence type="ECO:0000313" key="9">
    <source>
        <dbReference type="Proteomes" id="UP000309215"/>
    </source>
</evidence>
<comment type="caution">
    <text evidence="6">Lacks conserved residue(s) required for the propagation of feature annotation.</text>
</comment>
<proteinExistence type="inferred from homology"/>
<reference evidence="8 9" key="1">
    <citation type="submission" date="2019-04" db="EMBL/GenBank/DDBJ databases">
        <authorList>
            <person name="Li Y."/>
            <person name="Wang J."/>
        </authorList>
    </citation>
    <scope>NUCLEOTIDE SEQUENCE [LARGE SCALE GENOMIC DNA]</scope>
    <source>
        <strain evidence="8 9">DSM 14668</strain>
    </source>
</reference>
<comment type="caution">
    <text evidence="8">The sequence shown here is derived from an EMBL/GenBank/DDBJ whole genome shotgun (WGS) entry which is preliminary data.</text>
</comment>
<dbReference type="OrthoDB" id="9779114at2"/>
<dbReference type="RefSeq" id="WP_136932793.1">
    <property type="nucleotide sequence ID" value="NZ_SSMQ01000040.1"/>
</dbReference>
<evidence type="ECO:0000256" key="5">
    <source>
        <dbReference type="ARBA" id="ARBA00023136"/>
    </source>
</evidence>